<dbReference type="Proteomes" id="UP000474676">
    <property type="component" value="Unassembled WGS sequence"/>
</dbReference>
<protein>
    <recommendedName>
        <fullName evidence="3">NADPH-dependent FMN reductase-like domain-containing protein</fullName>
    </recommendedName>
</protein>
<evidence type="ECO:0000256" key="2">
    <source>
        <dbReference type="ARBA" id="ARBA00022643"/>
    </source>
</evidence>
<dbReference type="EMBL" id="VUMZ01000001">
    <property type="protein sequence ID" value="MST51037.1"/>
    <property type="molecule type" value="Genomic_DNA"/>
</dbReference>
<dbReference type="RefSeq" id="WP_154573504.1">
    <property type="nucleotide sequence ID" value="NZ_JBQHWT010000010.1"/>
</dbReference>
<evidence type="ECO:0000259" key="3">
    <source>
        <dbReference type="Pfam" id="PF03358"/>
    </source>
</evidence>
<proteinExistence type="predicted"/>
<dbReference type="Gene3D" id="3.40.50.360">
    <property type="match status" value="1"/>
</dbReference>
<dbReference type="InterPro" id="IPR005025">
    <property type="entry name" value="FMN_Rdtase-like_dom"/>
</dbReference>
<evidence type="ECO:0000313" key="4">
    <source>
        <dbReference type="EMBL" id="MST51037.1"/>
    </source>
</evidence>
<evidence type="ECO:0000256" key="1">
    <source>
        <dbReference type="ARBA" id="ARBA00022630"/>
    </source>
</evidence>
<name>A0A6L5Y5E2_9FIRM</name>
<dbReference type="SUPFAM" id="SSF52218">
    <property type="entry name" value="Flavoproteins"/>
    <property type="match status" value="1"/>
</dbReference>
<dbReference type="GO" id="GO:0016491">
    <property type="term" value="F:oxidoreductase activity"/>
    <property type="evidence" value="ECO:0007669"/>
    <property type="project" value="InterPro"/>
</dbReference>
<keyword evidence="5" id="KW-1185">Reference proteome</keyword>
<feature type="domain" description="NADPH-dependent FMN reductase-like" evidence="3">
    <location>
        <begin position="4"/>
        <end position="128"/>
    </location>
</feature>
<dbReference type="Pfam" id="PF03358">
    <property type="entry name" value="FMN_red"/>
    <property type="match status" value="1"/>
</dbReference>
<dbReference type="AlphaFoldDB" id="A0A6L5Y5E2"/>
<accession>A0A6L5Y5E2</accession>
<dbReference type="PANTHER" id="PTHR43278">
    <property type="entry name" value="NAD(P)H-DEPENDENT FMN-CONTAINING OXIDOREDUCTASE YWQN-RELATED"/>
    <property type="match status" value="1"/>
</dbReference>
<gene>
    <name evidence="4" type="ORF">FYJ64_01660</name>
</gene>
<dbReference type="InterPro" id="IPR029039">
    <property type="entry name" value="Flavoprotein-like_sf"/>
</dbReference>
<keyword evidence="1" id="KW-0285">Flavoprotein</keyword>
<sequence>MMKKVVIVNVSPRKGGNSDVIAARLAEKAKDAEIRTVVFRETPVSPCLACNVCKGKETPFCVQKDVMGELVPELDECDALVLVSPIYFGRLSGPAMLFIDRLYSFFAPDRENASNATKTGKKLALVSPCGAGPADVYTKYLEETAATFGVAGFTDPKVLVCGGVNAPGEVGEHAEDMEKIDEIAAWI</sequence>
<evidence type="ECO:0000313" key="5">
    <source>
        <dbReference type="Proteomes" id="UP000474676"/>
    </source>
</evidence>
<organism evidence="4 5">
    <name type="scientific">Hornefia butyriciproducens</name>
    <dbReference type="NCBI Taxonomy" id="2652293"/>
    <lineage>
        <taxon>Bacteria</taxon>
        <taxon>Bacillati</taxon>
        <taxon>Bacillota</taxon>
        <taxon>Clostridia</taxon>
        <taxon>Peptostreptococcales</taxon>
        <taxon>Anaerovoracaceae</taxon>
        <taxon>Hornefia</taxon>
    </lineage>
</organism>
<dbReference type="InterPro" id="IPR051796">
    <property type="entry name" value="ISF_SsuE-like"/>
</dbReference>
<dbReference type="PANTHER" id="PTHR43278:SF2">
    <property type="entry name" value="IRON-SULFUR FLAVOPROTEIN"/>
    <property type="match status" value="1"/>
</dbReference>
<dbReference type="GeneID" id="303114021"/>
<keyword evidence="2" id="KW-0288">FMN</keyword>
<comment type="caution">
    <text evidence="4">The sequence shown here is derived from an EMBL/GenBank/DDBJ whole genome shotgun (WGS) entry which is preliminary data.</text>
</comment>
<reference evidence="4 5" key="1">
    <citation type="submission" date="2019-08" db="EMBL/GenBank/DDBJ databases">
        <title>In-depth cultivation of the pig gut microbiome towards novel bacterial diversity and tailored functional studies.</title>
        <authorList>
            <person name="Wylensek D."/>
            <person name="Hitch T.C.A."/>
            <person name="Clavel T."/>
        </authorList>
    </citation>
    <scope>NUCLEOTIDE SEQUENCE [LARGE SCALE GENOMIC DNA]</scope>
    <source>
        <strain evidence="4 5">WCA-MUC-591-APC-3H</strain>
    </source>
</reference>